<sequence length="66" mass="7379">MKKSFKITDAQIIITLFTLAFAAFITVAVLIPGKQEEKPKSFVGVDAAGFKHYPDGHIERMEIKLK</sequence>
<protein>
    <submittedName>
        <fullName evidence="2">Uncharacterized protein</fullName>
    </submittedName>
</protein>
<evidence type="ECO:0000313" key="3">
    <source>
        <dbReference type="Proteomes" id="UP001350005"/>
    </source>
</evidence>
<feature type="transmembrane region" description="Helical" evidence="1">
    <location>
        <begin position="12"/>
        <end position="31"/>
    </location>
</feature>
<dbReference type="RefSeq" id="WP_330937676.1">
    <property type="nucleotide sequence ID" value="NZ_JAZGJU010000155.1"/>
</dbReference>
<dbReference type="Proteomes" id="UP001350005">
    <property type="component" value="Unassembled WGS sequence"/>
</dbReference>
<keyword evidence="1" id="KW-0812">Transmembrane</keyword>
<proteinExistence type="predicted"/>
<keyword evidence="1" id="KW-1133">Transmembrane helix</keyword>
<dbReference type="EMBL" id="JAZGJU010000155">
    <property type="protein sequence ID" value="MEE6130510.1"/>
    <property type="molecule type" value="Genomic_DNA"/>
</dbReference>
<keyword evidence="3" id="KW-1185">Reference proteome</keyword>
<keyword evidence="1" id="KW-0472">Membrane</keyword>
<reference evidence="2 3" key="1">
    <citation type="submission" date="2024-01" db="EMBL/GenBank/DDBJ databases">
        <title>Whole genome of Chryseobacterium arthrosphaerae NNCa 2741.</title>
        <authorList>
            <person name="Boriskina E.V."/>
            <person name="Gordinskaya N.A."/>
            <person name="Kropotov V.S."/>
            <person name="Alekseeva A.E."/>
            <person name="Makhova M.A."/>
            <person name="Kryazhev D.V."/>
            <person name="Shkurkina I.S."/>
        </authorList>
    </citation>
    <scope>NUCLEOTIDE SEQUENCE [LARGE SCALE GENOMIC DNA]</scope>
    <source>
        <strain evidence="2 3">NNCa 2741</strain>
    </source>
</reference>
<name>A0ABU7R6S2_9FLAO</name>
<evidence type="ECO:0000256" key="1">
    <source>
        <dbReference type="SAM" id="Phobius"/>
    </source>
</evidence>
<accession>A0ABU7R6S2</accession>
<organism evidence="2 3">
    <name type="scientific">Chryseobacterium arthrosphaerae</name>
    <dbReference type="NCBI Taxonomy" id="651561"/>
    <lineage>
        <taxon>Bacteria</taxon>
        <taxon>Pseudomonadati</taxon>
        <taxon>Bacteroidota</taxon>
        <taxon>Flavobacteriia</taxon>
        <taxon>Flavobacteriales</taxon>
        <taxon>Weeksellaceae</taxon>
        <taxon>Chryseobacterium group</taxon>
        <taxon>Chryseobacterium</taxon>
    </lineage>
</organism>
<comment type="caution">
    <text evidence="2">The sequence shown here is derived from an EMBL/GenBank/DDBJ whole genome shotgun (WGS) entry which is preliminary data.</text>
</comment>
<evidence type="ECO:0000313" key="2">
    <source>
        <dbReference type="EMBL" id="MEE6130510.1"/>
    </source>
</evidence>
<gene>
    <name evidence="2" type="ORF">V2E39_24180</name>
</gene>